<name>A0A0E3K3B3_CLOSL</name>
<protein>
    <recommendedName>
        <fullName evidence="3">Transmembrane protein</fullName>
    </recommendedName>
</protein>
<dbReference type="EMBL" id="CP009933">
    <property type="protein sequence ID" value="AKA71130.1"/>
    <property type="molecule type" value="Genomic_DNA"/>
</dbReference>
<dbReference type="RefSeq" id="WP_029162501.1">
    <property type="nucleotide sequence ID" value="NZ_CP009933.1"/>
</dbReference>
<dbReference type="AlphaFoldDB" id="A0A0E3K3B3"/>
<evidence type="ECO:0000313" key="2">
    <source>
        <dbReference type="Proteomes" id="UP000033115"/>
    </source>
</evidence>
<accession>A0A0E3K3B3</accession>
<sequence length="459" mass="53662">MAQKKSYSRYFIILQEDEKGYSISSDKVASGYAKLELKNDKCKISYYVQNLKKESAPYYMLLICNKKDIRKVIKISQINIDDYGRADICHEYSADNIAGTGISMDKISGAAIVKFLDSNIIPVMSGFASTEIPDWKTFVMVDLKVEKEKVANTPNSMFDKYEENIESLKGENKTKQIENVKILPKEDNSKKEQYINKENNFKKNIIKEESNVAKKNNVKEEIKVTKKDNVKEKMDIIKKDNVKEGSIVNKKDNTKAEENVNKKINISDKNNMNNKENVNKKYDMEKDNYGKGEREYTLKKQSKKDANINPKVDENYPQMDEKSFFRNLVQGFEFMGEVSSEIKRCNWYKIPVTSPKSMYDMSDYNRYSMIYYPMMNYYQYIIKQKHYIIGYKLNKDGEMKYLVYGIAGTKSKMDQPYGGRSGFVTWMPLNVDDEREEAMGYWLMFYDFRTSTIMIPVKK</sequence>
<dbReference type="HOGENOM" id="CLU_032034_0_0_9"/>
<keyword evidence="2" id="KW-1185">Reference proteome</keyword>
<dbReference type="Proteomes" id="UP000033115">
    <property type="component" value="Chromosome"/>
</dbReference>
<organism evidence="1 2">
    <name type="scientific">Clostridium scatologenes</name>
    <dbReference type="NCBI Taxonomy" id="1548"/>
    <lineage>
        <taxon>Bacteria</taxon>
        <taxon>Bacillati</taxon>
        <taxon>Bacillota</taxon>
        <taxon>Clostridia</taxon>
        <taxon>Eubacteriales</taxon>
        <taxon>Clostridiaceae</taxon>
        <taxon>Clostridium</taxon>
    </lineage>
</organism>
<proteinExistence type="predicted"/>
<evidence type="ECO:0000313" key="1">
    <source>
        <dbReference type="EMBL" id="AKA71130.1"/>
    </source>
</evidence>
<gene>
    <name evidence="1" type="ORF">CSCA_4005</name>
</gene>
<dbReference type="KEGG" id="csq:CSCA_4005"/>
<dbReference type="STRING" id="1548.CSCA_4005"/>
<reference evidence="1 2" key="1">
    <citation type="journal article" date="2015" name="J. Biotechnol.">
        <title>Complete genome sequence of a malodorant-producing acetogen, Clostridium scatologenes ATCC 25775(T).</title>
        <authorList>
            <person name="Zhu Z."/>
            <person name="Guo T."/>
            <person name="Zheng H."/>
            <person name="Song T."/>
            <person name="Ouyang P."/>
            <person name="Xie J."/>
        </authorList>
    </citation>
    <scope>NUCLEOTIDE SEQUENCE [LARGE SCALE GENOMIC DNA]</scope>
    <source>
        <strain evidence="1 2">ATCC 25775</strain>
    </source>
</reference>
<evidence type="ECO:0008006" key="3">
    <source>
        <dbReference type="Google" id="ProtNLM"/>
    </source>
</evidence>